<feature type="chain" id="PRO_5003290471" evidence="2">
    <location>
        <begin position="47"/>
        <end position="483"/>
    </location>
</feature>
<organism evidence="4">
    <name type="scientific">Salpingoeca rosetta (strain ATCC 50818 / BSB-021)</name>
    <dbReference type="NCBI Taxonomy" id="946362"/>
    <lineage>
        <taxon>Eukaryota</taxon>
        <taxon>Choanoflagellata</taxon>
        <taxon>Craspedida</taxon>
        <taxon>Salpingoecidae</taxon>
        <taxon>Salpingoeca</taxon>
    </lineage>
</organism>
<dbReference type="OMA" id="RCCPRWT"/>
<dbReference type="RefSeq" id="XP_004998884.1">
    <property type="nucleotide sequence ID" value="XM_004998827.1"/>
</dbReference>
<keyword evidence="2" id="KW-0732">Signal</keyword>
<accession>F2TW68</accession>
<proteinExistence type="predicted"/>
<dbReference type="InParanoid" id="F2TW68"/>
<dbReference type="Proteomes" id="UP000007799">
    <property type="component" value="Unassembled WGS sequence"/>
</dbReference>
<feature type="region of interest" description="Disordered" evidence="1">
    <location>
        <begin position="1"/>
        <end position="20"/>
    </location>
</feature>
<dbReference type="PANTHER" id="PTHR35820">
    <property type="entry name" value="SPERM MITOCHONDRIAL-ASSOCIATED CYSTEINE-RICH PROTEIN"/>
    <property type="match status" value="1"/>
</dbReference>
<evidence type="ECO:0000313" key="4">
    <source>
        <dbReference type="Proteomes" id="UP000007799"/>
    </source>
</evidence>
<gene>
    <name evidence="3" type="ORF">PTSG_00332</name>
</gene>
<dbReference type="InterPro" id="IPR039347">
    <property type="entry name" value="SMCP"/>
</dbReference>
<dbReference type="EMBL" id="GL832955">
    <property type="protein sequence ID" value="EGD72314.1"/>
    <property type="molecule type" value="Genomic_DNA"/>
</dbReference>
<dbReference type="KEGG" id="sre:PTSG_00332"/>
<evidence type="ECO:0000256" key="1">
    <source>
        <dbReference type="SAM" id="MobiDB-lite"/>
    </source>
</evidence>
<name>F2TW68_SALR5</name>
<evidence type="ECO:0000256" key="2">
    <source>
        <dbReference type="SAM" id="SignalP"/>
    </source>
</evidence>
<protein>
    <submittedName>
        <fullName evidence="3">Uncharacterized protein</fullName>
    </submittedName>
</protein>
<dbReference type="eggNOG" id="ENOG502SNXK">
    <property type="taxonomic scope" value="Eukaryota"/>
</dbReference>
<evidence type="ECO:0000313" key="3">
    <source>
        <dbReference type="EMBL" id="EGD72314.1"/>
    </source>
</evidence>
<sequence length="483" mass="51856">MGNKHQLSSTTKPSKTTRMMMKRGAASASVALLATIVVLLCGLAVAQQCVTCPDQSKCCGGEICCKDGNSYGCCPAGGTCCNDTCCDNTQSCCEGTCCEKQTTFCCPKLSPHPARCCPRWTVCCPGGQDGCCTPFEAQAYMAQPFTKMHLKEDSVKAGSKVIYALFNEVSTVKAVTIDAETGKILANKKVEGFNNWGEMTRLFTYDESRNLFYYMEANFLSDTLPRPLYLYTVDPVTGQATKKTVQGANNFPSGYTYSCTLDAIVLGTEKLDGSGNRVGYLYYTVDPTTAVATKKSESSFQGEDDYAGWFHAVSVNGSLALRQGYKNVVEESVSGLGVTSLSSPTTAVQWYYTQAAASHNFYETLNPIADGVFLSLAQQSVGNHSYDLLKWSPGGVGRVVASLGNSHPVPFFGYVASQLNCKRSTLLTATVEAHAPAILNDRWVIGVFDVSSSSFRQLDIDPKLPAEETSVSGLGVIVDAPST</sequence>
<feature type="compositionally biased region" description="Polar residues" evidence="1">
    <location>
        <begin position="1"/>
        <end position="17"/>
    </location>
</feature>
<keyword evidence="4" id="KW-1185">Reference proteome</keyword>
<reference evidence="3" key="1">
    <citation type="submission" date="2009-08" db="EMBL/GenBank/DDBJ databases">
        <title>Annotation of Salpingoeca rosetta.</title>
        <authorList>
            <consortium name="The Broad Institute Genome Sequencing Platform"/>
            <person name="Russ C."/>
            <person name="Cuomo C."/>
            <person name="Burger G."/>
            <person name="Gray M.W."/>
            <person name="Holland P.W.H."/>
            <person name="King N."/>
            <person name="Lang F.B.F."/>
            <person name="Roger A.J."/>
            <person name="Ruiz-Trillo I."/>
            <person name="Young S.K."/>
            <person name="Zeng Q."/>
            <person name="Gargeya S."/>
            <person name="Alvarado L."/>
            <person name="Berlin A."/>
            <person name="Chapman S.B."/>
            <person name="Chen Z."/>
            <person name="Freedman E."/>
            <person name="Gellesch M."/>
            <person name="Goldberg J."/>
            <person name="Griggs A."/>
            <person name="Gujja S."/>
            <person name="Heilman E."/>
            <person name="Heiman D."/>
            <person name="Howarth C."/>
            <person name="Mehta T."/>
            <person name="Neiman D."/>
            <person name="Pearson M."/>
            <person name="Roberts A."/>
            <person name="Saif S."/>
            <person name="Shea T."/>
            <person name="Shenoy N."/>
            <person name="Sisk P."/>
            <person name="Stolte C."/>
            <person name="Sykes S."/>
            <person name="White J."/>
            <person name="Yandava C."/>
            <person name="Haas B."/>
            <person name="Nusbaum C."/>
            <person name="Birren B."/>
        </authorList>
    </citation>
    <scope>NUCLEOTIDE SEQUENCE [LARGE SCALE GENOMIC DNA]</scope>
    <source>
        <strain evidence="3">ATCC 50818</strain>
    </source>
</reference>
<dbReference type="AlphaFoldDB" id="F2TW68"/>
<dbReference type="OrthoDB" id="10485619at2759"/>
<dbReference type="PANTHER" id="PTHR35820:SF1">
    <property type="entry name" value="SPERM MITOCHONDRIAL-ASSOCIATED CYSTEINE-RICH PROTEIN"/>
    <property type="match status" value="1"/>
</dbReference>
<feature type="signal peptide" evidence="2">
    <location>
        <begin position="1"/>
        <end position="46"/>
    </location>
</feature>
<dbReference type="GeneID" id="16067895"/>